<protein>
    <recommendedName>
        <fullName evidence="2">F-box domain-containing protein</fullName>
    </recommendedName>
</protein>
<evidence type="ECO:0008006" key="2">
    <source>
        <dbReference type="Google" id="ProtNLM"/>
    </source>
</evidence>
<reference evidence="1" key="1">
    <citation type="submission" date="2013-07" db="EMBL/GenBank/DDBJ databases">
        <title>The genome of an arbuscular mycorrhizal fungus provides insights into the evolution of the oldest plant symbiosis.</title>
        <authorList>
            <consortium name="DOE Joint Genome Institute"/>
            <person name="Tisserant E."/>
            <person name="Malbreil M."/>
            <person name="Kuo A."/>
            <person name="Kohler A."/>
            <person name="Symeonidi A."/>
            <person name="Balestrini R."/>
            <person name="Charron P."/>
            <person name="Duensing N."/>
            <person name="Frei-dit-Frey N."/>
            <person name="Gianinazzi-Pearson V."/>
            <person name="Gilbert B."/>
            <person name="Handa Y."/>
            <person name="Hijri M."/>
            <person name="Kaul R."/>
            <person name="Kawaguchi M."/>
            <person name="Krajinski F."/>
            <person name="Lammers P."/>
            <person name="Lapierre D."/>
            <person name="Masclaux F.G."/>
            <person name="Murat C."/>
            <person name="Morin E."/>
            <person name="Ndikumana S."/>
            <person name="Pagni M."/>
            <person name="Petitpierre D."/>
            <person name="Requena N."/>
            <person name="Rosikiewicz P."/>
            <person name="Riley R."/>
            <person name="Saito K."/>
            <person name="San Clemente H."/>
            <person name="Shapiro H."/>
            <person name="van Tuinen D."/>
            <person name="Becard G."/>
            <person name="Bonfante P."/>
            <person name="Paszkowski U."/>
            <person name="Shachar-Hill Y."/>
            <person name="Young J.P."/>
            <person name="Sanders I.R."/>
            <person name="Henrissat B."/>
            <person name="Rensing S.A."/>
            <person name="Grigoriev I.V."/>
            <person name="Corradi N."/>
            <person name="Roux C."/>
            <person name="Martin F."/>
        </authorList>
    </citation>
    <scope>NUCLEOTIDE SEQUENCE</scope>
    <source>
        <strain evidence="1">DAOM 197198</strain>
    </source>
</reference>
<sequence length="391" mass="46423">MTCSKIFSGDLPELTNEILQYFRNDFSTLHSCILVNRLWCRITIPLLWENPFSKKYPKNYHFIEIYFSKLNEDDKTKLNEYGIITELLFPSMNTLFNYPNFIQHLNTYEVCNRNSIETWSTNKMVSNFDNNFGFIFLSLIKIFIENEVNLYTFDFEIFCTFKYIGSDCFNSTLQLILQKPNFVCNIKNLNIYLGDYCDNNLSSSFIEESISKLINSQQNLKKICFNYKKYLKNLNIFNCLNTLKTIIFHEINLESLKINFNEAFEQQNVLESIHIINCYPLNSTFIQQIINLTKPFKLKSLFIDNYSTLQIETFKLLLQKTGNYLENIGFGLSRNNKHKRKLFKLVKIYCVKIKFLEIFGISRFNNQNIYSVLNLIKNVQQNLNYLSIIFY</sequence>
<gene>
    <name evidence="1" type="ORF">GLOINDRAFT_16236</name>
</gene>
<dbReference type="EMBL" id="KI275413">
    <property type="protein sequence ID" value="ESA22633.1"/>
    <property type="molecule type" value="Genomic_DNA"/>
</dbReference>
<dbReference type="HOGENOM" id="CLU_028913_2_1_1"/>
<dbReference type="AlphaFoldDB" id="U9UVR1"/>
<proteinExistence type="predicted"/>
<organism evidence="1">
    <name type="scientific">Rhizophagus irregularis (strain DAOM 181602 / DAOM 197198 / MUCL 43194)</name>
    <name type="common">Arbuscular mycorrhizal fungus</name>
    <name type="synonym">Glomus intraradices</name>
    <dbReference type="NCBI Taxonomy" id="747089"/>
    <lineage>
        <taxon>Eukaryota</taxon>
        <taxon>Fungi</taxon>
        <taxon>Fungi incertae sedis</taxon>
        <taxon>Mucoromycota</taxon>
        <taxon>Glomeromycotina</taxon>
        <taxon>Glomeromycetes</taxon>
        <taxon>Glomerales</taxon>
        <taxon>Glomeraceae</taxon>
        <taxon>Rhizophagus</taxon>
    </lineage>
</organism>
<accession>U9UVR1</accession>
<name>U9UVR1_RHIID</name>
<evidence type="ECO:0000313" key="1">
    <source>
        <dbReference type="EMBL" id="ESA22633.1"/>
    </source>
</evidence>